<dbReference type="eggNOG" id="ENOG502S23Q">
    <property type="taxonomic scope" value="Eukaryota"/>
</dbReference>
<feature type="compositionally biased region" description="Basic and acidic residues" evidence="1">
    <location>
        <begin position="90"/>
        <end position="101"/>
    </location>
</feature>
<dbReference type="EMBL" id="KK198763">
    <property type="protein sequence ID" value="KCW48087.1"/>
    <property type="molecule type" value="Genomic_DNA"/>
</dbReference>
<sequence length="138" mass="15452">MGRVRGRGKKQTLVTREDPGSGEEEKVPRIRKRGRPQKPVKEDIEVNDHETDKVEEIVELTKDSLSGKDVKNEAATENGRKRKRSAQAKDSIDSVKEENGIKTKPSANDAVKFAGYRTNGNRRKNKPRRAAEAGVECK</sequence>
<feature type="compositionally biased region" description="Basic and acidic residues" evidence="1">
    <location>
        <begin position="129"/>
        <end position="138"/>
    </location>
</feature>
<dbReference type="InParanoid" id="A0A059A1U7"/>
<accession>A0A059A1U7</accession>
<dbReference type="PANTHER" id="PTHR34055:SF7">
    <property type="entry name" value="NEUROFILAMENT MEDIUM POLYPEPTIDE-LIKE"/>
    <property type="match status" value="1"/>
</dbReference>
<dbReference type="Gramene" id="KCW48087">
    <property type="protein sequence ID" value="KCW48087"/>
    <property type="gene ID" value="EUGRSUZ_K01829"/>
</dbReference>
<feature type="compositionally biased region" description="Basic and acidic residues" evidence="1">
    <location>
        <begin position="15"/>
        <end position="28"/>
    </location>
</feature>
<feature type="region of interest" description="Disordered" evidence="1">
    <location>
        <begin position="1"/>
        <end position="52"/>
    </location>
</feature>
<feature type="compositionally biased region" description="Basic residues" evidence="1">
    <location>
        <begin position="1"/>
        <end position="10"/>
    </location>
</feature>
<feature type="compositionally biased region" description="Basic and acidic residues" evidence="1">
    <location>
        <begin position="39"/>
        <end position="52"/>
    </location>
</feature>
<dbReference type="STRING" id="71139.A0A059A1U7"/>
<gene>
    <name evidence="2" type="ORF">EUGRSUZ_K01829</name>
</gene>
<dbReference type="AlphaFoldDB" id="A0A059A1U7"/>
<feature type="compositionally biased region" description="Basic and acidic residues" evidence="1">
    <location>
        <begin position="64"/>
        <end position="74"/>
    </location>
</feature>
<evidence type="ECO:0000256" key="1">
    <source>
        <dbReference type="SAM" id="MobiDB-lite"/>
    </source>
</evidence>
<dbReference type="OMA" id="EIAPRKE"/>
<feature type="compositionally biased region" description="Basic residues" evidence="1">
    <location>
        <begin position="29"/>
        <end position="38"/>
    </location>
</feature>
<organism evidence="2">
    <name type="scientific">Eucalyptus grandis</name>
    <name type="common">Flooded gum</name>
    <dbReference type="NCBI Taxonomy" id="71139"/>
    <lineage>
        <taxon>Eukaryota</taxon>
        <taxon>Viridiplantae</taxon>
        <taxon>Streptophyta</taxon>
        <taxon>Embryophyta</taxon>
        <taxon>Tracheophyta</taxon>
        <taxon>Spermatophyta</taxon>
        <taxon>Magnoliopsida</taxon>
        <taxon>eudicotyledons</taxon>
        <taxon>Gunneridae</taxon>
        <taxon>Pentapetalae</taxon>
        <taxon>rosids</taxon>
        <taxon>malvids</taxon>
        <taxon>Myrtales</taxon>
        <taxon>Myrtaceae</taxon>
        <taxon>Myrtoideae</taxon>
        <taxon>Eucalypteae</taxon>
        <taxon>Eucalyptus</taxon>
    </lineage>
</organism>
<protein>
    <submittedName>
        <fullName evidence="2">Uncharacterized protein</fullName>
    </submittedName>
</protein>
<feature type="region of interest" description="Disordered" evidence="1">
    <location>
        <begin position="64"/>
        <end position="138"/>
    </location>
</feature>
<proteinExistence type="predicted"/>
<evidence type="ECO:0000313" key="2">
    <source>
        <dbReference type="EMBL" id="KCW48087.1"/>
    </source>
</evidence>
<dbReference type="PANTHER" id="PTHR34055">
    <property type="entry name" value="OS09G0491596 PROTEIN"/>
    <property type="match status" value="1"/>
</dbReference>
<reference evidence="2" key="1">
    <citation type="submission" date="2013-07" db="EMBL/GenBank/DDBJ databases">
        <title>The genome of Eucalyptus grandis.</title>
        <authorList>
            <person name="Schmutz J."/>
            <person name="Hayes R."/>
            <person name="Myburg A."/>
            <person name="Tuskan G."/>
            <person name="Grattapaglia D."/>
            <person name="Rokhsar D.S."/>
        </authorList>
    </citation>
    <scope>NUCLEOTIDE SEQUENCE</scope>
    <source>
        <tissue evidence="2">Leaf extractions</tissue>
    </source>
</reference>
<name>A0A059A1U7_EUCGR</name>